<dbReference type="AlphaFoldDB" id="A0A1T5LZI4"/>
<proteinExistence type="predicted"/>
<dbReference type="InterPro" id="IPR021330">
    <property type="entry name" value="DUF2939"/>
</dbReference>
<evidence type="ECO:0000313" key="2">
    <source>
        <dbReference type="Proteomes" id="UP000190341"/>
    </source>
</evidence>
<dbReference type="STRING" id="428993.SAMN06296058_3493"/>
<sequence length="180" mass="19688">MKKWIALALVLVLALVGYVAAGPYLAINGIRTALAEQDTAKLERHVDFPALRVNLRAQFEDYLARRAGPEMQSNLFGAFALSVANNLITSGVDTLVTPLGIGALLQGRSTWKKATGQTIGGDSYAPAQPADPLREATHHYESLSRFTATVRDDDGDPLVFVFTRQGLRWRLTDIRLPLRG</sequence>
<protein>
    <recommendedName>
        <fullName evidence="3">DUF2939 domain-containing protein</fullName>
    </recommendedName>
</protein>
<dbReference type="OrthoDB" id="5739641at2"/>
<evidence type="ECO:0008006" key="3">
    <source>
        <dbReference type="Google" id="ProtNLM"/>
    </source>
</evidence>
<dbReference type="Proteomes" id="UP000190341">
    <property type="component" value="Unassembled WGS sequence"/>
</dbReference>
<gene>
    <name evidence="1" type="ORF">SAMN06296058_3493</name>
</gene>
<reference evidence="1 2" key="1">
    <citation type="submission" date="2017-02" db="EMBL/GenBank/DDBJ databases">
        <authorList>
            <person name="Peterson S.W."/>
        </authorList>
    </citation>
    <scope>NUCLEOTIDE SEQUENCE [LARGE SCALE GENOMIC DNA]</scope>
    <source>
        <strain evidence="1 2">P15</strain>
    </source>
</reference>
<organism evidence="1 2">
    <name type="scientific">Pseudoxanthomonas indica</name>
    <dbReference type="NCBI Taxonomy" id="428993"/>
    <lineage>
        <taxon>Bacteria</taxon>
        <taxon>Pseudomonadati</taxon>
        <taxon>Pseudomonadota</taxon>
        <taxon>Gammaproteobacteria</taxon>
        <taxon>Lysobacterales</taxon>
        <taxon>Lysobacteraceae</taxon>
        <taxon>Pseudoxanthomonas</taxon>
    </lineage>
</organism>
<dbReference type="RefSeq" id="WP_079726011.1">
    <property type="nucleotide sequence ID" value="NZ_BMCL01000001.1"/>
</dbReference>
<name>A0A1T5LZI4_9GAMM</name>
<dbReference type="Pfam" id="PF11159">
    <property type="entry name" value="DUF2939"/>
    <property type="match status" value="1"/>
</dbReference>
<accession>A0A1T5LZI4</accession>
<dbReference type="EMBL" id="FUZV01000002">
    <property type="protein sequence ID" value="SKC81313.1"/>
    <property type="molecule type" value="Genomic_DNA"/>
</dbReference>
<evidence type="ECO:0000313" key="1">
    <source>
        <dbReference type="EMBL" id="SKC81313.1"/>
    </source>
</evidence>
<keyword evidence="2" id="KW-1185">Reference proteome</keyword>